<dbReference type="Pfam" id="PF04234">
    <property type="entry name" value="CopC"/>
    <property type="match status" value="1"/>
</dbReference>
<keyword evidence="5" id="KW-0812">Transmembrane</keyword>
<dbReference type="InterPro" id="IPR007348">
    <property type="entry name" value="CopC_dom"/>
</dbReference>
<evidence type="ECO:0000256" key="2">
    <source>
        <dbReference type="ARBA" id="ARBA00022723"/>
    </source>
</evidence>
<accession>A0A6J7L7K5</accession>
<feature type="transmembrane region" description="Helical" evidence="5">
    <location>
        <begin position="20"/>
        <end position="42"/>
    </location>
</feature>
<proteinExistence type="predicted"/>
<name>A0A6J7L7K5_9ZZZZ</name>
<dbReference type="GO" id="GO:0005886">
    <property type="term" value="C:plasma membrane"/>
    <property type="evidence" value="ECO:0007669"/>
    <property type="project" value="TreeGrafter"/>
</dbReference>
<organism evidence="7">
    <name type="scientific">freshwater metagenome</name>
    <dbReference type="NCBI Taxonomy" id="449393"/>
    <lineage>
        <taxon>unclassified sequences</taxon>
        <taxon>metagenomes</taxon>
        <taxon>ecological metagenomes</taxon>
    </lineage>
</organism>
<dbReference type="PANTHER" id="PTHR34820">
    <property type="entry name" value="INNER MEMBRANE PROTEIN YEBZ"/>
    <property type="match status" value="1"/>
</dbReference>
<protein>
    <submittedName>
        <fullName evidence="7">Unannotated protein</fullName>
    </submittedName>
</protein>
<dbReference type="PANTHER" id="PTHR34820:SF4">
    <property type="entry name" value="INNER MEMBRANE PROTEIN YEBZ"/>
    <property type="match status" value="1"/>
</dbReference>
<reference evidence="7" key="1">
    <citation type="submission" date="2020-05" db="EMBL/GenBank/DDBJ databases">
        <authorList>
            <person name="Chiriac C."/>
            <person name="Salcher M."/>
            <person name="Ghai R."/>
            <person name="Kavagutti S V."/>
        </authorList>
    </citation>
    <scope>NUCLEOTIDE SEQUENCE</scope>
</reference>
<dbReference type="GO" id="GO:0046688">
    <property type="term" value="P:response to copper ion"/>
    <property type="evidence" value="ECO:0007669"/>
    <property type="project" value="InterPro"/>
</dbReference>
<keyword evidence="5" id="KW-1133">Transmembrane helix</keyword>
<dbReference type="SUPFAM" id="SSF81296">
    <property type="entry name" value="E set domains"/>
    <property type="match status" value="1"/>
</dbReference>
<dbReference type="AlphaFoldDB" id="A0A6J7L7K5"/>
<dbReference type="GO" id="GO:0042597">
    <property type="term" value="C:periplasmic space"/>
    <property type="evidence" value="ECO:0007669"/>
    <property type="project" value="InterPro"/>
</dbReference>
<evidence type="ECO:0000256" key="3">
    <source>
        <dbReference type="ARBA" id="ARBA00022729"/>
    </source>
</evidence>
<sequence length="214" mass="21403">MRRGVVRRGIVRRGARRVWARAGVITVMLAGAVALGVAPAGAHSQLLSTSPVDGAVLTEPPSSVVLTFNEALIPDVDSISINDATGNVVASRSVEPVGATLSVPWPDGLPAGAYQVAYRVVSGDGHPVTGAITFTITGAGGPASGVASQPESSAGPVSTAEPVVASDAAEGSAVMPVVFTALVVILLGGAVWFARRRVGPRDPGGADAGRGRRG</sequence>
<dbReference type="Gene3D" id="2.60.40.1220">
    <property type="match status" value="1"/>
</dbReference>
<dbReference type="InterPro" id="IPR014755">
    <property type="entry name" value="Cu-Rt/internalin_Ig-like"/>
</dbReference>
<dbReference type="GO" id="GO:0005507">
    <property type="term" value="F:copper ion binding"/>
    <property type="evidence" value="ECO:0007669"/>
    <property type="project" value="InterPro"/>
</dbReference>
<dbReference type="GO" id="GO:0006825">
    <property type="term" value="P:copper ion transport"/>
    <property type="evidence" value="ECO:0007669"/>
    <property type="project" value="InterPro"/>
</dbReference>
<keyword evidence="3" id="KW-0732">Signal</keyword>
<gene>
    <name evidence="7" type="ORF">UFOPK3772_02457</name>
</gene>
<keyword evidence="4" id="KW-0186">Copper</keyword>
<keyword evidence="5" id="KW-0472">Membrane</keyword>
<evidence type="ECO:0000259" key="6">
    <source>
        <dbReference type="Pfam" id="PF04234"/>
    </source>
</evidence>
<feature type="transmembrane region" description="Helical" evidence="5">
    <location>
        <begin position="173"/>
        <end position="194"/>
    </location>
</feature>
<comment type="subcellular location">
    <subcellularLocation>
        <location evidence="1">Cell envelope</location>
    </subcellularLocation>
</comment>
<dbReference type="InterPro" id="IPR014756">
    <property type="entry name" value="Ig_E-set"/>
</dbReference>
<dbReference type="GO" id="GO:0030313">
    <property type="term" value="C:cell envelope"/>
    <property type="evidence" value="ECO:0007669"/>
    <property type="project" value="UniProtKB-SubCell"/>
</dbReference>
<evidence type="ECO:0000313" key="7">
    <source>
        <dbReference type="EMBL" id="CAB4964061.1"/>
    </source>
</evidence>
<evidence type="ECO:0000256" key="1">
    <source>
        <dbReference type="ARBA" id="ARBA00004196"/>
    </source>
</evidence>
<dbReference type="EMBL" id="CAFBNE010000094">
    <property type="protein sequence ID" value="CAB4964061.1"/>
    <property type="molecule type" value="Genomic_DNA"/>
</dbReference>
<dbReference type="InterPro" id="IPR032694">
    <property type="entry name" value="CopC/D"/>
</dbReference>
<feature type="domain" description="CopC" evidence="6">
    <location>
        <begin position="43"/>
        <end position="136"/>
    </location>
</feature>
<evidence type="ECO:0000256" key="5">
    <source>
        <dbReference type="SAM" id="Phobius"/>
    </source>
</evidence>
<keyword evidence="2" id="KW-0479">Metal-binding</keyword>
<evidence type="ECO:0000256" key="4">
    <source>
        <dbReference type="ARBA" id="ARBA00023008"/>
    </source>
</evidence>